<dbReference type="GO" id="GO:0005576">
    <property type="term" value="C:extracellular region"/>
    <property type="evidence" value="ECO:0007669"/>
    <property type="project" value="InterPro"/>
</dbReference>
<organism evidence="10 11">
    <name type="scientific">Ficus carica</name>
    <name type="common">Common fig</name>
    <dbReference type="NCBI Taxonomy" id="3494"/>
    <lineage>
        <taxon>Eukaryota</taxon>
        <taxon>Viridiplantae</taxon>
        <taxon>Streptophyta</taxon>
        <taxon>Embryophyta</taxon>
        <taxon>Tracheophyta</taxon>
        <taxon>Spermatophyta</taxon>
        <taxon>Magnoliopsida</taxon>
        <taxon>eudicotyledons</taxon>
        <taxon>Gunneridae</taxon>
        <taxon>Pentapetalae</taxon>
        <taxon>rosids</taxon>
        <taxon>fabids</taxon>
        <taxon>Rosales</taxon>
        <taxon>Moraceae</taxon>
        <taxon>Ficeae</taxon>
        <taxon>Ficus</taxon>
    </lineage>
</organism>
<dbReference type="SUPFAM" id="SSF50685">
    <property type="entry name" value="Barwin-like endoglucanases"/>
    <property type="match status" value="1"/>
</dbReference>
<evidence type="ECO:0000313" key="10">
    <source>
        <dbReference type="EMBL" id="GMN53526.1"/>
    </source>
</evidence>
<dbReference type="Proteomes" id="UP001187192">
    <property type="component" value="Unassembled WGS sequence"/>
</dbReference>
<keyword evidence="2 7" id="KW-0134">Cell wall</keyword>
<sequence>MTVRLRALLGSLVLLVVEVARTNNSHVHAYVRQYHAAGHEKQGMRSRFINRKKHHRPKFKPGPWTPAHATFYGGGSDSFGSACGYHDVVKEGYGIETAALSEVLFNNGEGCGSCYEIKCEADPKWCAPGQPSLTVTGTNHCPGGPCAAPLHHFDLAEPIFSRIADKTAGIVPVSYRRVPCKKQGGIRFTITGNPYYNEVLVWNVGGAGEVISMKVKGNKKLKWTQMNRLWGQRWVTPAMMVVLAAE</sequence>
<name>A0AA88AZM3_FICCA</name>
<dbReference type="InterPro" id="IPR007117">
    <property type="entry name" value="Expansin_CBD"/>
</dbReference>
<proteinExistence type="inferred from homology"/>
<dbReference type="SMART" id="SM00837">
    <property type="entry name" value="DPBB_1"/>
    <property type="match status" value="1"/>
</dbReference>
<feature type="chain" id="PRO_5041516635" description="Expansin" evidence="7">
    <location>
        <begin position="23"/>
        <end position="246"/>
    </location>
</feature>
<dbReference type="InterPro" id="IPR007112">
    <property type="entry name" value="Expansin/allergen_DPBB_dom"/>
</dbReference>
<gene>
    <name evidence="10" type="ORF">TIFTF001_022665</name>
</gene>
<dbReference type="InterPro" id="IPR007118">
    <property type="entry name" value="Expan_Lol_pI"/>
</dbReference>
<evidence type="ECO:0000256" key="6">
    <source>
        <dbReference type="ARBA" id="ARBA00023316"/>
    </source>
</evidence>
<evidence type="ECO:0000256" key="5">
    <source>
        <dbReference type="ARBA" id="ARBA00023136"/>
    </source>
</evidence>
<dbReference type="InterPro" id="IPR036749">
    <property type="entry name" value="Expansin_CBD_sf"/>
</dbReference>
<dbReference type="GO" id="GO:0009653">
    <property type="term" value="P:anatomical structure morphogenesis"/>
    <property type="evidence" value="ECO:0007669"/>
    <property type="project" value="UniProtKB-ARBA"/>
</dbReference>
<dbReference type="InterPro" id="IPR036908">
    <property type="entry name" value="RlpA-like_sf"/>
</dbReference>
<keyword evidence="6 7" id="KW-0961">Cell wall biogenesis/degradation</keyword>
<dbReference type="PROSITE" id="PS50842">
    <property type="entry name" value="EXPANSIN_EG45"/>
    <property type="match status" value="1"/>
</dbReference>
<dbReference type="PRINTS" id="PR01225">
    <property type="entry name" value="EXPANSNFAMLY"/>
</dbReference>
<evidence type="ECO:0000256" key="7">
    <source>
        <dbReference type="RuleBase" id="RU365023"/>
    </source>
</evidence>
<dbReference type="CDD" id="cd22274">
    <property type="entry name" value="DPBB_EXPA_N"/>
    <property type="match status" value="1"/>
</dbReference>
<dbReference type="PANTHER" id="PTHR31867">
    <property type="entry name" value="EXPANSIN-A15"/>
    <property type="match status" value="1"/>
</dbReference>
<feature type="domain" description="Expansin-like CBD" evidence="9">
    <location>
        <begin position="195"/>
        <end position="234"/>
    </location>
</feature>
<accession>A0AA88AZM3</accession>
<keyword evidence="4 7" id="KW-0732">Signal</keyword>
<feature type="signal peptide" evidence="7">
    <location>
        <begin position="1"/>
        <end position="22"/>
    </location>
</feature>
<dbReference type="EMBL" id="BTGU01000047">
    <property type="protein sequence ID" value="GMN53526.1"/>
    <property type="molecule type" value="Genomic_DNA"/>
</dbReference>
<evidence type="ECO:0000259" key="8">
    <source>
        <dbReference type="PROSITE" id="PS50842"/>
    </source>
</evidence>
<protein>
    <recommendedName>
        <fullName evidence="7">Expansin</fullName>
    </recommendedName>
</protein>
<dbReference type="Pfam" id="PF03330">
    <property type="entry name" value="DPBB_1"/>
    <property type="match status" value="1"/>
</dbReference>
<dbReference type="Gene3D" id="2.60.40.760">
    <property type="entry name" value="Expansin, cellulose-binding-like domain"/>
    <property type="match status" value="1"/>
</dbReference>
<dbReference type="InterPro" id="IPR002963">
    <property type="entry name" value="Expansin"/>
</dbReference>
<feature type="domain" description="Expansin-like EG45" evidence="8">
    <location>
        <begin position="80"/>
        <end position="185"/>
    </location>
</feature>
<dbReference type="AlphaFoldDB" id="A0AA88AZM3"/>
<dbReference type="PROSITE" id="PS50843">
    <property type="entry name" value="EXPANSIN_CBD"/>
    <property type="match status" value="1"/>
</dbReference>
<keyword evidence="11" id="KW-1185">Reference proteome</keyword>
<comment type="similarity">
    <text evidence="1 7">Belongs to the expansin family. Expansin A subfamily.</text>
</comment>
<dbReference type="Pfam" id="PF01357">
    <property type="entry name" value="Expansin_C"/>
    <property type="match status" value="1"/>
</dbReference>
<comment type="function">
    <text evidence="7">Causes loosening and extension of plant cell walls by disrupting non-covalent bonding between cellulose microfibrils and matrix glucans. No enzymatic activity has been found.</text>
</comment>
<evidence type="ECO:0000256" key="1">
    <source>
        <dbReference type="ARBA" id="ARBA00005392"/>
    </source>
</evidence>
<keyword evidence="5" id="KW-0472">Membrane</keyword>
<evidence type="ECO:0000259" key="9">
    <source>
        <dbReference type="PROSITE" id="PS50843"/>
    </source>
</evidence>
<dbReference type="Gene3D" id="2.40.40.10">
    <property type="entry name" value="RlpA-like domain"/>
    <property type="match status" value="1"/>
</dbReference>
<reference evidence="10" key="1">
    <citation type="submission" date="2023-07" db="EMBL/GenBank/DDBJ databases">
        <title>draft genome sequence of fig (Ficus carica).</title>
        <authorList>
            <person name="Takahashi T."/>
            <person name="Nishimura K."/>
        </authorList>
    </citation>
    <scope>NUCLEOTIDE SEQUENCE</scope>
</reference>
<dbReference type="PRINTS" id="PR01226">
    <property type="entry name" value="EXPANSIN"/>
</dbReference>
<dbReference type="GO" id="GO:0009664">
    <property type="term" value="P:plant-type cell wall organization"/>
    <property type="evidence" value="ECO:0007669"/>
    <property type="project" value="InterPro"/>
</dbReference>
<dbReference type="InterPro" id="IPR009009">
    <property type="entry name" value="RlpA-like_DPBB"/>
</dbReference>
<evidence type="ECO:0000256" key="3">
    <source>
        <dbReference type="ARBA" id="ARBA00022525"/>
    </source>
</evidence>
<comment type="subcellular location">
    <subcellularLocation>
        <location evidence="7">Secreted</location>
        <location evidence="7">Cell wall</location>
    </subcellularLocation>
    <subcellularLocation>
        <location evidence="7">Membrane</location>
        <topology evidence="7">Peripheral membrane protein</topology>
    </subcellularLocation>
</comment>
<evidence type="ECO:0000256" key="4">
    <source>
        <dbReference type="ARBA" id="ARBA00022729"/>
    </source>
</evidence>
<keyword evidence="3 7" id="KW-0964">Secreted</keyword>
<dbReference type="GO" id="GO:0016020">
    <property type="term" value="C:membrane"/>
    <property type="evidence" value="ECO:0007669"/>
    <property type="project" value="UniProtKB-SubCell"/>
</dbReference>
<evidence type="ECO:0000256" key="2">
    <source>
        <dbReference type="ARBA" id="ARBA00022512"/>
    </source>
</evidence>
<evidence type="ECO:0000313" key="11">
    <source>
        <dbReference type="Proteomes" id="UP001187192"/>
    </source>
</evidence>
<comment type="caution">
    <text evidence="10">The sequence shown here is derived from an EMBL/GenBank/DDBJ whole genome shotgun (WGS) entry which is preliminary data.</text>
</comment>